<evidence type="ECO:0000313" key="3">
    <source>
        <dbReference type="Proteomes" id="UP000095282"/>
    </source>
</evidence>
<dbReference type="PANTHER" id="PTHR43319">
    <property type="entry name" value="BETA-LACTAMASE-RELATED"/>
    <property type="match status" value="1"/>
</dbReference>
<accession>A0A1I7V141</accession>
<organism evidence="3 4">
    <name type="scientific">Caenorhabditis tropicalis</name>
    <dbReference type="NCBI Taxonomy" id="1561998"/>
    <lineage>
        <taxon>Eukaryota</taxon>
        <taxon>Metazoa</taxon>
        <taxon>Ecdysozoa</taxon>
        <taxon>Nematoda</taxon>
        <taxon>Chromadorea</taxon>
        <taxon>Rhabditida</taxon>
        <taxon>Rhabditina</taxon>
        <taxon>Rhabditomorpha</taxon>
        <taxon>Rhabditoidea</taxon>
        <taxon>Rhabditidae</taxon>
        <taxon>Peloderinae</taxon>
        <taxon>Caenorhabditis</taxon>
    </lineage>
</organism>
<dbReference type="InterPro" id="IPR036598">
    <property type="entry name" value="GOLD_dom_sf"/>
</dbReference>
<dbReference type="InterPro" id="IPR012338">
    <property type="entry name" value="Beta-lactam/transpept-like"/>
</dbReference>
<dbReference type="Gene3D" id="3.40.710.10">
    <property type="entry name" value="DD-peptidase/beta-lactamase superfamily"/>
    <property type="match status" value="1"/>
</dbReference>
<reference evidence="4" key="1">
    <citation type="submission" date="2016-11" db="UniProtKB">
        <authorList>
            <consortium name="WormBaseParasite"/>
        </authorList>
    </citation>
    <scope>IDENTIFICATION</scope>
</reference>
<dbReference type="PROSITE" id="PS50866">
    <property type="entry name" value="GOLD"/>
    <property type="match status" value="1"/>
</dbReference>
<dbReference type="PROSITE" id="PS50191">
    <property type="entry name" value="CRAL_TRIO"/>
    <property type="match status" value="1"/>
</dbReference>
<dbReference type="Proteomes" id="UP000095282">
    <property type="component" value="Unplaced"/>
</dbReference>
<dbReference type="Gene3D" id="2.60.120.680">
    <property type="entry name" value="GOLD domain"/>
    <property type="match status" value="1"/>
</dbReference>
<dbReference type="InterPro" id="IPR009038">
    <property type="entry name" value="GOLD_dom"/>
</dbReference>
<dbReference type="InterPro" id="IPR036865">
    <property type="entry name" value="CRAL-TRIO_dom_sf"/>
</dbReference>
<dbReference type="eggNOG" id="KOG1471">
    <property type="taxonomic scope" value="Eukaryota"/>
</dbReference>
<dbReference type="SMART" id="SM00516">
    <property type="entry name" value="SEC14"/>
    <property type="match status" value="1"/>
</dbReference>
<dbReference type="InterPro" id="IPR001251">
    <property type="entry name" value="CRAL-TRIO_dom"/>
</dbReference>
<evidence type="ECO:0000259" key="2">
    <source>
        <dbReference type="PROSITE" id="PS50866"/>
    </source>
</evidence>
<name>A0A1I7V141_9PELO</name>
<dbReference type="InterPro" id="IPR001466">
    <property type="entry name" value="Beta-lactam-related"/>
</dbReference>
<evidence type="ECO:0000259" key="1">
    <source>
        <dbReference type="PROSITE" id="PS50191"/>
    </source>
</evidence>
<evidence type="ECO:0000313" key="4">
    <source>
        <dbReference type="WBParaSite" id="Csp11.Scaffold630.g21358.t1"/>
    </source>
</evidence>
<dbReference type="STRING" id="1561998.A0A1I7V141"/>
<dbReference type="AlphaFoldDB" id="A0A1I7V141"/>
<protein>
    <submittedName>
        <fullName evidence="4">CRAL-TRIO domain-containing protein</fullName>
    </submittedName>
</protein>
<dbReference type="WBParaSite" id="Csp11.Scaffold630.g21358.t1">
    <property type="protein sequence ID" value="Csp11.Scaffold630.g21358.t1"/>
    <property type="gene ID" value="Csp11.Scaffold630.g21358"/>
</dbReference>
<feature type="domain" description="GOLD" evidence="2">
    <location>
        <begin position="431"/>
        <end position="540"/>
    </location>
</feature>
<dbReference type="Gene3D" id="3.40.525.10">
    <property type="entry name" value="CRAL-TRIO lipid binding domain"/>
    <property type="match status" value="1"/>
</dbReference>
<dbReference type="InterPro" id="IPR052907">
    <property type="entry name" value="Beta-lactamase/esterase"/>
</dbReference>
<dbReference type="CDD" id="cd00170">
    <property type="entry name" value="SEC14"/>
    <property type="match status" value="1"/>
</dbReference>
<dbReference type="SUPFAM" id="SSF101576">
    <property type="entry name" value="Supernatant protein factor (SPF), C-terminal domain"/>
    <property type="match status" value="1"/>
</dbReference>
<dbReference type="PANTHER" id="PTHR43319:SF5">
    <property type="entry name" value="BETA-LACTAMASE-RELATED DOMAIN-CONTAINING PROTEIN"/>
    <property type="match status" value="1"/>
</dbReference>
<proteinExistence type="predicted"/>
<dbReference type="Pfam" id="PF00144">
    <property type="entry name" value="Beta-lactamase"/>
    <property type="match status" value="1"/>
</dbReference>
<keyword evidence="3" id="KW-1185">Reference proteome</keyword>
<dbReference type="Pfam" id="PF00650">
    <property type="entry name" value="CRAL_TRIO"/>
    <property type="match status" value="1"/>
</dbReference>
<dbReference type="SUPFAM" id="SSF56601">
    <property type="entry name" value="beta-lactamase/transpeptidase-like"/>
    <property type="match status" value="1"/>
</dbReference>
<dbReference type="SUPFAM" id="SSF52087">
    <property type="entry name" value="CRAL/TRIO domain"/>
    <property type="match status" value="1"/>
</dbReference>
<feature type="domain" description="CRAL-TRIO" evidence="1">
    <location>
        <begin position="233"/>
        <end position="405"/>
    </location>
</feature>
<sequence length="541" mass="61785">MTGFEVTHSFEMTGFEVSRSQIKLVQKNLEENWERSGGAFVVYHKNQKVVDIWGGYSDRESQRKWTQDTLSVAFSCSKAMGAIVIGMLVDKGMIGYDDLVTEYWPEFGRNGKENVTIRWLITHKAGLAYTDHPISLEDTRNFKIIDGILENQKPNWPPGQKVGYHAVTHGWLIDALVRRVDGRTIGQFFREEIAEKYDVVVPKIKFSLRAIHALGLDQEDLSTLDKVTQKCDDCSVPLRYLPGSLIGFDHENNVVSLQMIGHLDAAGLMPATRNSDLYRMRIAESEGVMQIIRKMEKEHGRPFGTSVIFDLDGMSMAQLDVAALKCVTTMLSQLQEMFPDVIRKIFVINTPTFIQVLWGMISPCLAKQTQQKVKILGNDWKQHLKENIGEEVLFERWGGTRKAETEYGNVRMGGKIPDELKYDPANDLPAEKLTKLTISSRSTSFVPITLEGHAPGRKLYWWWRIENNDINFSILRAAEGQEKVAEHDDDYMVHPKFKLQTEYVPEDGEVSAEEPGVYKFVFDNTHSTFRSKTVKYFIEIR</sequence>